<proteinExistence type="predicted"/>
<dbReference type="Proteomes" id="UP000190648">
    <property type="component" value="Unassembled WGS sequence"/>
</dbReference>
<protein>
    <recommendedName>
        <fullName evidence="2">Ig-like domain-containing protein</fullName>
    </recommendedName>
</protein>
<keyword evidence="4" id="KW-1185">Reference proteome</keyword>
<comment type="caution">
    <text evidence="3">The sequence shown here is derived from an EMBL/GenBank/DDBJ whole genome shotgun (WGS) entry which is preliminary data.</text>
</comment>
<evidence type="ECO:0000313" key="4">
    <source>
        <dbReference type="Proteomes" id="UP000190648"/>
    </source>
</evidence>
<dbReference type="AlphaFoldDB" id="A0A1V4JHE2"/>
<evidence type="ECO:0000313" key="3">
    <source>
        <dbReference type="EMBL" id="OPJ71580.1"/>
    </source>
</evidence>
<keyword evidence="1" id="KW-0812">Transmembrane</keyword>
<dbReference type="InterPro" id="IPR007110">
    <property type="entry name" value="Ig-like_dom"/>
</dbReference>
<organism evidence="3 4">
    <name type="scientific">Patagioenas fasciata monilis</name>
    <dbReference type="NCBI Taxonomy" id="372326"/>
    <lineage>
        <taxon>Eukaryota</taxon>
        <taxon>Metazoa</taxon>
        <taxon>Chordata</taxon>
        <taxon>Craniata</taxon>
        <taxon>Vertebrata</taxon>
        <taxon>Euteleostomi</taxon>
        <taxon>Archelosauria</taxon>
        <taxon>Archosauria</taxon>
        <taxon>Dinosauria</taxon>
        <taxon>Saurischia</taxon>
        <taxon>Theropoda</taxon>
        <taxon>Coelurosauria</taxon>
        <taxon>Aves</taxon>
        <taxon>Neognathae</taxon>
        <taxon>Neoaves</taxon>
        <taxon>Columbimorphae</taxon>
        <taxon>Columbiformes</taxon>
        <taxon>Columbidae</taxon>
        <taxon>Patagioenas</taxon>
    </lineage>
</organism>
<dbReference type="Gene3D" id="2.60.40.10">
    <property type="entry name" value="Immunoglobulins"/>
    <property type="match status" value="1"/>
</dbReference>
<feature type="domain" description="Ig-like" evidence="2">
    <location>
        <begin position="22"/>
        <end position="116"/>
    </location>
</feature>
<accession>A0A1V4JHE2</accession>
<name>A0A1V4JHE2_PATFA</name>
<dbReference type="SUPFAM" id="SSF48726">
    <property type="entry name" value="Immunoglobulin"/>
    <property type="match status" value="1"/>
</dbReference>
<feature type="transmembrane region" description="Helical" evidence="1">
    <location>
        <begin position="157"/>
        <end position="174"/>
    </location>
</feature>
<dbReference type="EMBL" id="LSYS01007394">
    <property type="protein sequence ID" value="OPJ71580.1"/>
    <property type="molecule type" value="Genomic_DNA"/>
</dbReference>
<dbReference type="PROSITE" id="PS50835">
    <property type="entry name" value="IG_LIKE"/>
    <property type="match status" value="1"/>
</dbReference>
<gene>
    <name evidence="3" type="ORF">AV530_008781</name>
</gene>
<dbReference type="InterPro" id="IPR013783">
    <property type="entry name" value="Ig-like_fold"/>
</dbReference>
<evidence type="ECO:0000259" key="2">
    <source>
        <dbReference type="PROSITE" id="PS50835"/>
    </source>
</evidence>
<dbReference type="OrthoDB" id="10544712at2759"/>
<dbReference type="InterPro" id="IPR036179">
    <property type="entry name" value="Ig-like_dom_sf"/>
</dbReference>
<evidence type="ECO:0000256" key="1">
    <source>
        <dbReference type="SAM" id="Phobius"/>
    </source>
</evidence>
<sequence length="188" mass="19784">MMEFRNPSRGDPSLGCWLCHSPHRALAQANATLGATVTLGCPAAGVPLGRLRAEHWYFWGDTAGDAVTVCSQNRCHPPYEDRAALVSPPGTPGPPETPRGLLLRGLRDGDAGTYSCLLLGDDDCACGEVTLRLGEVTLRGGVPCSPPCSRATPRGSFGLILILLLLLLLLWPGGRVCVSPCTRVAPGD</sequence>
<reference evidence="3 4" key="1">
    <citation type="submission" date="2016-02" db="EMBL/GenBank/DDBJ databases">
        <title>Band-tailed pigeon sequencing and assembly.</title>
        <authorList>
            <person name="Soares A.E."/>
            <person name="Novak B.J."/>
            <person name="Rice E.S."/>
            <person name="O'Connell B."/>
            <person name="Chang D."/>
            <person name="Weber S."/>
            <person name="Shapiro B."/>
        </authorList>
    </citation>
    <scope>NUCLEOTIDE SEQUENCE [LARGE SCALE GENOMIC DNA]</scope>
    <source>
        <strain evidence="3">BTP2013</strain>
        <tissue evidence="3">Blood</tissue>
    </source>
</reference>
<keyword evidence="1" id="KW-1133">Transmembrane helix</keyword>
<keyword evidence="1" id="KW-0472">Membrane</keyword>